<proteinExistence type="predicted"/>
<gene>
    <name evidence="1" type="ORF">AQI88_03250</name>
</gene>
<accession>A0A117PY99</accession>
<dbReference type="EMBL" id="LMWL01000005">
    <property type="protein sequence ID" value="KUM98408.1"/>
    <property type="molecule type" value="Genomic_DNA"/>
</dbReference>
<protein>
    <submittedName>
        <fullName evidence="1">Uncharacterized protein</fullName>
    </submittedName>
</protein>
<dbReference type="AlphaFoldDB" id="A0A117PY99"/>
<comment type="caution">
    <text evidence="1">The sequence shown here is derived from an EMBL/GenBank/DDBJ whole genome shotgun (WGS) entry which is preliminary data.</text>
</comment>
<name>A0A117PY99_9ACTN</name>
<keyword evidence="2" id="KW-1185">Reference proteome</keyword>
<sequence length="141" mass="15077">MGEDAMADRPNEVAQRTAAALAYVCAKLEQIREDLRAGAGGDEAPLDHLLAAIRDSRDLAGPLERLHARLQADGDAMGIYGNIRKGAVGRGLPLAGVDSSSPPEVVYLCPAARCSRYWWPQVATSVPPCTISGQKLRRGRL</sequence>
<dbReference type="Proteomes" id="UP000054241">
    <property type="component" value="Unassembled WGS sequence"/>
</dbReference>
<evidence type="ECO:0000313" key="2">
    <source>
        <dbReference type="Proteomes" id="UP000054241"/>
    </source>
</evidence>
<organism evidence="1 2">
    <name type="scientific">Streptomyces cellostaticus</name>
    <dbReference type="NCBI Taxonomy" id="67285"/>
    <lineage>
        <taxon>Bacteria</taxon>
        <taxon>Bacillati</taxon>
        <taxon>Actinomycetota</taxon>
        <taxon>Actinomycetes</taxon>
        <taxon>Kitasatosporales</taxon>
        <taxon>Streptomycetaceae</taxon>
        <taxon>Streptomyces</taxon>
    </lineage>
</organism>
<reference evidence="1 2" key="1">
    <citation type="submission" date="2015-10" db="EMBL/GenBank/DDBJ databases">
        <title>Draft genome sequence of Streptomyces cellostaticus DSM 40189, type strain for the species Streptomyces cellostaticus.</title>
        <authorList>
            <person name="Ruckert C."/>
            <person name="Winkler A."/>
            <person name="Kalinowski J."/>
            <person name="Kampfer P."/>
            <person name="Glaeser S."/>
        </authorList>
    </citation>
    <scope>NUCLEOTIDE SEQUENCE [LARGE SCALE GENOMIC DNA]</scope>
    <source>
        <strain evidence="1 2">DSM 40189</strain>
    </source>
</reference>
<evidence type="ECO:0000313" key="1">
    <source>
        <dbReference type="EMBL" id="KUM98408.1"/>
    </source>
</evidence>